<feature type="region of interest" description="Disordered" evidence="1">
    <location>
        <begin position="240"/>
        <end position="267"/>
    </location>
</feature>
<comment type="caution">
    <text evidence="2">The sequence shown here is derived from an EMBL/GenBank/DDBJ whole genome shotgun (WGS) entry which is preliminary data.</text>
</comment>
<evidence type="ECO:0000256" key="1">
    <source>
        <dbReference type="SAM" id="MobiDB-lite"/>
    </source>
</evidence>
<accession>A0A8S9MJ57</accession>
<feature type="compositionally biased region" description="Basic and acidic residues" evidence="1">
    <location>
        <begin position="252"/>
        <end position="267"/>
    </location>
</feature>
<feature type="region of interest" description="Disordered" evidence="1">
    <location>
        <begin position="55"/>
        <end position="75"/>
    </location>
</feature>
<protein>
    <submittedName>
        <fullName evidence="2">Uncharacterized protein</fullName>
    </submittedName>
</protein>
<organism evidence="2 3">
    <name type="scientific">Brassica cretica</name>
    <name type="common">Mustard</name>
    <dbReference type="NCBI Taxonomy" id="69181"/>
    <lineage>
        <taxon>Eukaryota</taxon>
        <taxon>Viridiplantae</taxon>
        <taxon>Streptophyta</taxon>
        <taxon>Embryophyta</taxon>
        <taxon>Tracheophyta</taxon>
        <taxon>Spermatophyta</taxon>
        <taxon>Magnoliopsida</taxon>
        <taxon>eudicotyledons</taxon>
        <taxon>Gunneridae</taxon>
        <taxon>Pentapetalae</taxon>
        <taxon>rosids</taxon>
        <taxon>malvids</taxon>
        <taxon>Brassicales</taxon>
        <taxon>Brassicaceae</taxon>
        <taxon>Brassiceae</taxon>
        <taxon>Brassica</taxon>
    </lineage>
</organism>
<evidence type="ECO:0000313" key="2">
    <source>
        <dbReference type="EMBL" id="KAF2618248.1"/>
    </source>
</evidence>
<gene>
    <name evidence="2" type="ORF">F2Q68_00039802</name>
</gene>
<dbReference type="AlphaFoldDB" id="A0A8S9MJ57"/>
<name>A0A8S9MJ57_BRACR</name>
<sequence length="267" mass="30805">MKYHVNAIIDDEFWQVVKHEKMQEGDFEVESSMSFDGSHWCQSTLDLEHRTTNVNQNRSTASPEHRSMTPTESSASCNTVRIMTHEDFTVRHPHPPSPVYVNIDRQTDPAIYRQPPSPIDRRAPLTASRKSIDHKVSTLIDIRSQPPSAVREKGKLNNNYLTPDEYGIFRDPEGYARAIDGYALQVSREDIADILQMANGAENLFMQQRNIPEHQQRVTNKFYDTSGGVDDRFKPKYRQHTRPLIDFGDPTSIDKRPEFGKRAYDRD</sequence>
<dbReference type="Proteomes" id="UP000712281">
    <property type="component" value="Unassembled WGS sequence"/>
</dbReference>
<evidence type="ECO:0000313" key="3">
    <source>
        <dbReference type="Proteomes" id="UP000712281"/>
    </source>
</evidence>
<proteinExistence type="predicted"/>
<dbReference type="EMBL" id="QGKW02000007">
    <property type="protein sequence ID" value="KAF2618248.1"/>
    <property type="molecule type" value="Genomic_DNA"/>
</dbReference>
<reference evidence="2" key="1">
    <citation type="submission" date="2019-12" db="EMBL/GenBank/DDBJ databases">
        <title>Genome sequencing and annotation of Brassica cretica.</title>
        <authorList>
            <person name="Studholme D.J."/>
            <person name="Sarris P.F."/>
        </authorList>
    </citation>
    <scope>NUCLEOTIDE SEQUENCE</scope>
    <source>
        <strain evidence="2">PFS-001/15</strain>
        <tissue evidence="2">Leaf</tissue>
    </source>
</reference>